<protein>
    <recommendedName>
        <fullName evidence="4">Peptidase E</fullName>
    </recommendedName>
</protein>
<sequence length="162" mass="18818">MKTVIACLLSFLFVHPLHVSVTEIEFNEKNKSLEIMSRIFADDLEETLRKRTGNQTFDILAAPKETVNQLMTAYYNENLKVSLDGKAQVIHFLGHERDGDAFIFYIEIEKVKKWKTIQTTNSLLTEMFDDQSNLVHVTLYDDVKSMRLTKDHLTDKLTFDVK</sequence>
<gene>
    <name evidence="2" type="ORF">DQQ10_03785</name>
</gene>
<reference evidence="2 3" key="1">
    <citation type="submission" date="2018-06" db="EMBL/GenBank/DDBJ databases">
        <title>Chryseolinea flavus sp. nov., a member of the phylum Bacteroidetes isolated from soil.</title>
        <authorList>
            <person name="Li Y."/>
            <person name="Wang J."/>
        </authorList>
    </citation>
    <scope>NUCLEOTIDE SEQUENCE [LARGE SCALE GENOMIC DNA]</scope>
    <source>
        <strain evidence="2 3">SDU1-6</strain>
    </source>
</reference>
<keyword evidence="3" id="KW-1185">Reference proteome</keyword>
<dbReference type="OrthoDB" id="5735516at2"/>
<dbReference type="EMBL" id="QMFY01000001">
    <property type="protein sequence ID" value="RAW03216.1"/>
    <property type="molecule type" value="Genomic_DNA"/>
</dbReference>
<evidence type="ECO:0000256" key="1">
    <source>
        <dbReference type="SAM" id="SignalP"/>
    </source>
</evidence>
<name>A0A364Y7Y0_9BACT</name>
<comment type="caution">
    <text evidence="2">The sequence shown here is derived from an EMBL/GenBank/DDBJ whole genome shotgun (WGS) entry which is preliminary data.</text>
</comment>
<keyword evidence="1" id="KW-0732">Signal</keyword>
<dbReference type="Proteomes" id="UP000251889">
    <property type="component" value="Unassembled WGS sequence"/>
</dbReference>
<evidence type="ECO:0000313" key="2">
    <source>
        <dbReference type="EMBL" id="RAW03216.1"/>
    </source>
</evidence>
<evidence type="ECO:0000313" key="3">
    <source>
        <dbReference type="Proteomes" id="UP000251889"/>
    </source>
</evidence>
<feature type="chain" id="PRO_5017016040" description="Peptidase E" evidence="1">
    <location>
        <begin position="20"/>
        <end position="162"/>
    </location>
</feature>
<dbReference type="InterPro" id="IPR046525">
    <property type="entry name" value="DUF6702"/>
</dbReference>
<feature type="signal peptide" evidence="1">
    <location>
        <begin position="1"/>
        <end position="19"/>
    </location>
</feature>
<organism evidence="2 3">
    <name type="scientific">Pseudochryseolinea flava</name>
    <dbReference type="NCBI Taxonomy" id="2059302"/>
    <lineage>
        <taxon>Bacteria</taxon>
        <taxon>Pseudomonadati</taxon>
        <taxon>Bacteroidota</taxon>
        <taxon>Cytophagia</taxon>
        <taxon>Cytophagales</taxon>
        <taxon>Fulvivirgaceae</taxon>
        <taxon>Pseudochryseolinea</taxon>
    </lineage>
</organism>
<accession>A0A364Y7Y0</accession>
<evidence type="ECO:0008006" key="4">
    <source>
        <dbReference type="Google" id="ProtNLM"/>
    </source>
</evidence>
<dbReference type="Pfam" id="PF20420">
    <property type="entry name" value="DUF6702"/>
    <property type="match status" value="1"/>
</dbReference>
<dbReference type="RefSeq" id="WP_112745431.1">
    <property type="nucleotide sequence ID" value="NZ_QMFY01000001.1"/>
</dbReference>
<proteinExistence type="predicted"/>
<dbReference type="AlphaFoldDB" id="A0A364Y7Y0"/>